<dbReference type="VEuPathDB" id="MicrosporidiaDB:CWI37_0142p0050"/>
<dbReference type="Proteomes" id="UP000292362">
    <property type="component" value="Unassembled WGS sequence"/>
</dbReference>
<reference evidence="1 2" key="1">
    <citation type="submission" date="2017-12" db="EMBL/GenBank/DDBJ databases">
        <authorList>
            <person name="Pombert J.-F."/>
            <person name="Haag K.L."/>
            <person name="Ebert D."/>
        </authorList>
    </citation>
    <scope>NUCLEOTIDE SEQUENCE [LARGE SCALE GENOMIC DNA]</scope>
    <source>
        <strain evidence="1">FI-OER-3-3</strain>
    </source>
</reference>
<evidence type="ECO:0000313" key="2">
    <source>
        <dbReference type="Proteomes" id="UP000292362"/>
    </source>
</evidence>
<sequence>MKKTIIRFAFLRLFTKNIRNIKNCIKTFRKKLPNMDAKERFKKLNKENLRVNFDIFKEIELLKKYNFQNSNKANFEKITRILSPFRKKQEISEILNLFQVENIAR</sequence>
<name>A0A4Q9L9I5_9MICR</name>
<dbReference type="EMBL" id="PITJ01000142">
    <property type="protein sequence ID" value="TBU04389.1"/>
    <property type="molecule type" value="Genomic_DNA"/>
</dbReference>
<organism evidence="1 2">
    <name type="scientific">Hamiltosporidium tvaerminnensis</name>
    <dbReference type="NCBI Taxonomy" id="1176355"/>
    <lineage>
        <taxon>Eukaryota</taxon>
        <taxon>Fungi</taxon>
        <taxon>Fungi incertae sedis</taxon>
        <taxon>Microsporidia</taxon>
        <taxon>Dubosqiidae</taxon>
        <taxon>Hamiltosporidium</taxon>
    </lineage>
</organism>
<dbReference type="AlphaFoldDB" id="A0A4Q9L9I5"/>
<gene>
    <name evidence="1" type="ORF">CWI37_0142p0050</name>
</gene>
<proteinExistence type="predicted"/>
<evidence type="ECO:0000313" key="1">
    <source>
        <dbReference type="EMBL" id="TBU04389.1"/>
    </source>
</evidence>
<accession>A0A4Q9L9I5</accession>
<comment type="caution">
    <text evidence="1">The sequence shown here is derived from an EMBL/GenBank/DDBJ whole genome shotgun (WGS) entry which is preliminary data.</text>
</comment>
<protein>
    <submittedName>
        <fullName evidence="1">Uncharacterized protein</fullName>
    </submittedName>
</protein>